<sequence length="74" mass="8126">MTPLLGKLITAITLLLLAWGGWFLMLHRRSRRPMPDKPRTAPRAPSSRADAHQPVQASSSHSSDDHDDAGSQRG</sequence>
<evidence type="ECO:0000313" key="4">
    <source>
        <dbReference type="Proteomes" id="UP000322553"/>
    </source>
</evidence>
<keyword evidence="2" id="KW-0472">Membrane</keyword>
<dbReference type="RefSeq" id="WP_070981135.1">
    <property type="nucleotide sequence ID" value="NZ_CP043420.1"/>
</dbReference>
<feature type="compositionally biased region" description="Basic and acidic residues" evidence="1">
    <location>
        <begin position="62"/>
        <end position="74"/>
    </location>
</feature>
<dbReference type="AlphaFoldDB" id="A0A1S1NR21"/>
<keyword evidence="4" id="KW-1185">Reference proteome</keyword>
<protein>
    <submittedName>
        <fullName evidence="3">Uncharacterized protein</fullName>
    </submittedName>
</protein>
<evidence type="ECO:0000256" key="2">
    <source>
        <dbReference type="SAM" id="Phobius"/>
    </source>
</evidence>
<proteinExistence type="predicted"/>
<dbReference type="EMBL" id="CP043420">
    <property type="protein sequence ID" value="QEL09986.1"/>
    <property type="molecule type" value="Genomic_DNA"/>
</dbReference>
<name>A0A1S1NR21_9GAMM</name>
<organism evidence="3 4">
    <name type="scientific">Kushneria phosphatilytica</name>
    <dbReference type="NCBI Taxonomy" id="657387"/>
    <lineage>
        <taxon>Bacteria</taxon>
        <taxon>Pseudomonadati</taxon>
        <taxon>Pseudomonadota</taxon>
        <taxon>Gammaproteobacteria</taxon>
        <taxon>Oceanospirillales</taxon>
        <taxon>Halomonadaceae</taxon>
        <taxon>Kushneria</taxon>
    </lineage>
</organism>
<evidence type="ECO:0000313" key="3">
    <source>
        <dbReference type="EMBL" id="QEL09986.1"/>
    </source>
</evidence>
<dbReference type="KEGG" id="kuy:FY550_01785"/>
<gene>
    <name evidence="3" type="ORF">FY550_01785</name>
</gene>
<reference evidence="3 4" key="1">
    <citation type="submission" date="2019-08" db="EMBL/GenBank/DDBJ databases">
        <title>Complete genome sequence of Kushneria sp. YCWA18, a halophilic phosphate-solubilizing bacterium isolated from Daqiao saltern in China.</title>
        <authorList>
            <person name="Du G.-X."/>
            <person name="Qu L.-Y."/>
        </authorList>
    </citation>
    <scope>NUCLEOTIDE SEQUENCE [LARGE SCALE GENOMIC DNA]</scope>
    <source>
        <strain evidence="3 4">YCWA18</strain>
    </source>
</reference>
<keyword evidence="2" id="KW-1133">Transmembrane helix</keyword>
<evidence type="ECO:0000256" key="1">
    <source>
        <dbReference type="SAM" id="MobiDB-lite"/>
    </source>
</evidence>
<accession>A0A1S1NR21</accession>
<feature type="region of interest" description="Disordered" evidence="1">
    <location>
        <begin position="30"/>
        <end position="74"/>
    </location>
</feature>
<keyword evidence="2" id="KW-0812">Transmembrane</keyword>
<dbReference type="Proteomes" id="UP000322553">
    <property type="component" value="Chromosome"/>
</dbReference>
<feature type="transmembrane region" description="Helical" evidence="2">
    <location>
        <begin position="6"/>
        <end position="26"/>
    </location>
</feature>